<dbReference type="InterPro" id="IPR045340">
    <property type="entry name" value="DUF6533"/>
</dbReference>
<keyword evidence="1" id="KW-0812">Transmembrane</keyword>
<keyword evidence="1" id="KW-0472">Membrane</keyword>
<dbReference type="InParanoid" id="A0A1B7MLR2"/>
<accession>A0A1B7MLR2</accession>
<feature type="domain" description="DUF6533" evidence="2">
    <location>
        <begin position="27"/>
        <end position="67"/>
    </location>
</feature>
<feature type="transmembrane region" description="Helical" evidence="1">
    <location>
        <begin position="92"/>
        <end position="115"/>
    </location>
</feature>
<feature type="transmembrane region" description="Helical" evidence="1">
    <location>
        <begin position="20"/>
        <end position="39"/>
    </location>
</feature>
<keyword evidence="4" id="KW-1185">Reference proteome</keyword>
<feature type="transmembrane region" description="Helical" evidence="1">
    <location>
        <begin position="171"/>
        <end position="192"/>
    </location>
</feature>
<evidence type="ECO:0000313" key="4">
    <source>
        <dbReference type="Proteomes" id="UP000092154"/>
    </source>
</evidence>
<reference evidence="3 4" key="1">
    <citation type="submission" date="2016-06" db="EMBL/GenBank/DDBJ databases">
        <title>Comparative genomics of the ectomycorrhizal sister species Rhizopogon vinicolor and Rhizopogon vesiculosus (Basidiomycota: Boletales) reveals a divergence of the mating type B locus.</title>
        <authorList>
            <consortium name="DOE Joint Genome Institute"/>
            <person name="Mujic A.B."/>
            <person name="Kuo A."/>
            <person name="Tritt A."/>
            <person name="Lipzen A."/>
            <person name="Chen C."/>
            <person name="Johnson J."/>
            <person name="Sharma A."/>
            <person name="Barry K."/>
            <person name="Grigoriev I.V."/>
            <person name="Spatafora J.W."/>
        </authorList>
    </citation>
    <scope>NUCLEOTIDE SEQUENCE [LARGE SCALE GENOMIC DNA]</scope>
    <source>
        <strain evidence="3 4">AM-OR11-026</strain>
    </source>
</reference>
<proteinExistence type="predicted"/>
<sequence>MMDVSMLSIPTIKNSIKNSLRIYGTFGTAGYTLLVYDYFLSLNDEISYIWTSPWTVVKVMFLVNRYGNLVGQTYIRLEEAGILAHDSRTFCVTFGLITSYFLVLSSESIHILVLMRASAIWGTRKRVTQIFIMAYTAYILVLMGGATHGIIDNNEEHFRHLHQIKVCVWAIPKYMWLIHVGSCTLDTLVFVLTMRSLWKYTREFQHLYPSGLLHILVRDAGYLCQTDNPQDPRYFLAKAYVTGQRLVLNLKGLKTRSYATRDLSLEVDRQLEAFAETDCPIALDDVGDLESGREASDSGNSSHD</sequence>
<protein>
    <recommendedName>
        <fullName evidence="2">DUF6533 domain-containing protein</fullName>
    </recommendedName>
</protein>
<dbReference type="EMBL" id="KV448749">
    <property type="protein sequence ID" value="OAX33558.1"/>
    <property type="molecule type" value="Genomic_DNA"/>
</dbReference>
<dbReference type="OrthoDB" id="2638860at2759"/>
<dbReference type="STRING" id="1314800.A0A1B7MLR2"/>
<evidence type="ECO:0000256" key="1">
    <source>
        <dbReference type="SAM" id="Phobius"/>
    </source>
</evidence>
<keyword evidence="1" id="KW-1133">Transmembrane helix</keyword>
<dbReference type="AlphaFoldDB" id="A0A1B7MLR2"/>
<gene>
    <name evidence="3" type="ORF">K503DRAFT_748599</name>
</gene>
<feature type="transmembrane region" description="Helical" evidence="1">
    <location>
        <begin position="127"/>
        <end position="151"/>
    </location>
</feature>
<evidence type="ECO:0000259" key="2">
    <source>
        <dbReference type="Pfam" id="PF20151"/>
    </source>
</evidence>
<dbReference type="Proteomes" id="UP000092154">
    <property type="component" value="Unassembled WGS sequence"/>
</dbReference>
<name>A0A1B7MLR2_9AGAM</name>
<dbReference type="Pfam" id="PF20151">
    <property type="entry name" value="DUF6533"/>
    <property type="match status" value="1"/>
</dbReference>
<organism evidence="3 4">
    <name type="scientific">Rhizopogon vinicolor AM-OR11-026</name>
    <dbReference type="NCBI Taxonomy" id="1314800"/>
    <lineage>
        <taxon>Eukaryota</taxon>
        <taxon>Fungi</taxon>
        <taxon>Dikarya</taxon>
        <taxon>Basidiomycota</taxon>
        <taxon>Agaricomycotina</taxon>
        <taxon>Agaricomycetes</taxon>
        <taxon>Agaricomycetidae</taxon>
        <taxon>Boletales</taxon>
        <taxon>Suillineae</taxon>
        <taxon>Rhizopogonaceae</taxon>
        <taxon>Rhizopogon</taxon>
    </lineage>
</organism>
<evidence type="ECO:0000313" key="3">
    <source>
        <dbReference type="EMBL" id="OAX33558.1"/>
    </source>
</evidence>